<comment type="subcellular location">
    <subcellularLocation>
        <location evidence="1">Cell membrane</location>
        <topology evidence="1">Multi-pass membrane protein</topology>
    </subcellularLocation>
</comment>
<name>A0A0K2JEV7_SPIKU</name>
<evidence type="ECO:0000313" key="7">
    <source>
        <dbReference type="EMBL" id="ALA97125.1"/>
    </source>
</evidence>
<dbReference type="OrthoDB" id="255482at2"/>
<dbReference type="Pfam" id="PF03606">
    <property type="entry name" value="DcuC"/>
    <property type="match status" value="1"/>
</dbReference>
<feature type="transmembrane region" description="Helical" evidence="6">
    <location>
        <begin position="12"/>
        <end position="33"/>
    </location>
</feature>
<feature type="transmembrane region" description="Helical" evidence="6">
    <location>
        <begin position="378"/>
        <end position="399"/>
    </location>
</feature>
<keyword evidence="2" id="KW-1003">Cell membrane</keyword>
<gene>
    <name evidence="7" type="primary">arcD</name>
    <name evidence="7" type="ORF">SKUN_00203</name>
</gene>
<proteinExistence type="predicted"/>
<evidence type="ECO:0000256" key="2">
    <source>
        <dbReference type="ARBA" id="ARBA00022475"/>
    </source>
</evidence>
<reference evidence="7 8" key="1">
    <citation type="journal article" date="2015" name="Genome Announc.">
        <title>Complete Genome Sequence of Spiroplasma kunkelii Strain CR2-3x, Causal Agent of Corn Stunt Disease in Zea mays L.</title>
        <authorList>
            <person name="Davis R.E."/>
            <person name="Shao J."/>
            <person name="Dally E.L."/>
            <person name="Zhao Y."/>
            <person name="Gasparich G.E."/>
            <person name="Gaynor B.J."/>
            <person name="Athey J.C."/>
            <person name="Harrison N.A."/>
            <person name="Donofrio N."/>
        </authorList>
    </citation>
    <scope>NUCLEOTIDE SEQUENCE [LARGE SCALE GENOMIC DNA]</scope>
    <source>
        <strain evidence="7 8">CR2-3x</strain>
    </source>
</reference>
<sequence length="501" mass="53733">MDVKKKKKFKFKLPTAFTILLGITLLIIIISWIPGTTGSWKDADDELHNGGPAGIFDLFLAPMQGFKSKVDVIVFILVLGGFLGIVIESKALDAGIGRLVAKMKGREIWIIPIVMFLFSVGGTTYGMGEETIALYPVIIPVLLSAGFDVLTAVMAILFGAGIGCIGSTLNPFVIQVAADAAGVSDLTSTTGIIWRAVSWLLLTAGVISFVVWYALRVRRIPGKSPLFDKKDFYEAEFAIIDDLPAYNGKRKAIMAIFMISFVLMIFLLIGWDKFGIPVFVNFTKLVSEHAPFIANFFAPLGQWSFMEISALFFIASIIIALINWKGEEKYVNSFISGSSDILSVCLVIAFAAGIGFIMTNTGMQNKLVSGLSTPMSTLGKTGFIMVAFFFFLIISFVIPSSSGFAQTVFPILGPVANGVATGLTSGTITAFSFANGIINLISPTSAILMAALSISKVPYGSFIKASWPLIVGIVVATIILLGIGTLLPISNTSPLLSMQVE</sequence>
<feature type="transmembrane region" description="Helical" evidence="6">
    <location>
        <begin position="108"/>
        <end position="126"/>
    </location>
</feature>
<accession>A0A0K2JEV7</accession>
<evidence type="ECO:0000256" key="6">
    <source>
        <dbReference type="SAM" id="Phobius"/>
    </source>
</evidence>
<feature type="transmembrane region" description="Helical" evidence="6">
    <location>
        <begin position="303"/>
        <end position="322"/>
    </location>
</feature>
<keyword evidence="3 6" id="KW-0812">Transmembrane</keyword>
<evidence type="ECO:0000256" key="5">
    <source>
        <dbReference type="ARBA" id="ARBA00023136"/>
    </source>
</evidence>
<dbReference type="InterPro" id="IPR051679">
    <property type="entry name" value="DASS-Related_Transporters"/>
</dbReference>
<evidence type="ECO:0000313" key="8">
    <source>
        <dbReference type="Proteomes" id="UP000062963"/>
    </source>
</evidence>
<dbReference type="KEGG" id="skn:SKUN_00203"/>
<evidence type="ECO:0000256" key="4">
    <source>
        <dbReference type="ARBA" id="ARBA00022989"/>
    </source>
</evidence>
<dbReference type="STRING" id="273035.SKUN_00203"/>
<feature type="transmembrane region" description="Helical" evidence="6">
    <location>
        <begin position="467"/>
        <end position="489"/>
    </location>
</feature>
<dbReference type="Proteomes" id="UP000062963">
    <property type="component" value="Chromosome"/>
</dbReference>
<dbReference type="EMBL" id="CP010899">
    <property type="protein sequence ID" value="ALA97125.1"/>
    <property type="molecule type" value="Genomic_DNA"/>
</dbReference>
<feature type="transmembrane region" description="Helical" evidence="6">
    <location>
        <begin position="157"/>
        <end position="177"/>
    </location>
</feature>
<dbReference type="PANTHER" id="PTHR43652">
    <property type="entry name" value="BASIC AMINO ACID ANTIPORTER YFCC-RELATED"/>
    <property type="match status" value="1"/>
</dbReference>
<keyword evidence="4 6" id="KW-1133">Transmembrane helix</keyword>
<keyword evidence="8" id="KW-1185">Reference proteome</keyword>
<protein>
    <submittedName>
        <fullName evidence="7">Arginine/ornithine antiporter</fullName>
    </submittedName>
</protein>
<organism evidence="7 8">
    <name type="scientific">Spiroplasma kunkelii CR2-3x</name>
    <dbReference type="NCBI Taxonomy" id="273035"/>
    <lineage>
        <taxon>Bacteria</taxon>
        <taxon>Bacillati</taxon>
        <taxon>Mycoplasmatota</taxon>
        <taxon>Mollicutes</taxon>
        <taxon>Entomoplasmatales</taxon>
        <taxon>Spiroplasmataceae</taxon>
        <taxon>Spiroplasma</taxon>
    </lineage>
</organism>
<dbReference type="GO" id="GO:0005886">
    <property type="term" value="C:plasma membrane"/>
    <property type="evidence" value="ECO:0007669"/>
    <property type="project" value="UniProtKB-SubCell"/>
</dbReference>
<dbReference type="RefSeq" id="WP_053390470.1">
    <property type="nucleotide sequence ID" value="NZ_CP010899.1"/>
</dbReference>
<dbReference type="InterPro" id="IPR018385">
    <property type="entry name" value="C4_dicarb_anaerob_car-like"/>
</dbReference>
<evidence type="ECO:0000256" key="1">
    <source>
        <dbReference type="ARBA" id="ARBA00004651"/>
    </source>
</evidence>
<dbReference type="PANTHER" id="PTHR43652:SF6">
    <property type="entry name" value="ARGININE REPRESSOR"/>
    <property type="match status" value="1"/>
</dbReference>
<dbReference type="PATRIC" id="fig|273035.7.peg.238"/>
<feature type="transmembrane region" description="Helical" evidence="6">
    <location>
        <begin position="192"/>
        <end position="215"/>
    </location>
</feature>
<evidence type="ECO:0000256" key="3">
    <source>
        <dbReference type="ARBA" id="ARBA00022692"/>
    </source>
</evidence>
<feature type="transmembrane region" description="Helical" evidence="6">
    <location>
        <begin position="252"/>
        <end position="271"/>
    </location>
</feature>
<dbReference type="AlphaFoldDB" id="A0A0K2JEV7"/>
<keyword evidence="5 6" id="KW-0472">Membrane</keyword>
<feature type="transmembrane region" description="Helical" evidence="6">
    <location>
        <begin position="437"/>
        <end position="455"/>
    </location>
</feature>
<feature type="transmembrane region" description="Helical" evidence="6">
    <location>
        <begin position="334"/>
        <end position="358"/>
    </location>
</feature>
<feature type="transmembrane region" description="Helical" evidence="6">
    <location>
        <begin position="132"/>
        <end position="150"/>
    </location>
</feature>
<feature type="transmembrane region" description="Helical" evidence="6">
    <location>
        <begin position="411"/>
        <end position="431"/>
    </location>
</feature>
<feature type="transmembrane region" description="Helical" evidence="6">
    <location>
        <begin position="70"/>
        <end position="87"/>
    </location>
</feature>